<organism evidence="4">
    <name type="scientific">Chelativorans sp. (strain BNC1)</name>
    <dbReference type="NCBI Taxonomy" id="266779"/>
    <lineage>
        <taxon>Bacteria</taxon>
        <taxon>Pseudomonadati</taxon>
        <taxon>Pseudomonadota</taxon>
        <taxon>Alphaproteobacteria</taxon>
        <taxon>Hyphomicrobiales</taxon>
        <taxon>Phyllobacteriaceae</taxon>
        <taxon>Chelativorans</taxon>
    </lineage>
</organism>
<dbReference type="STRING" id="266779.Meso_1100"/>
<feature type="region of interest" description="Disordered" evidence="2">
    <location>
        <begin position="23"/>
        <end position="78"/>
    </location>
</feature>
<dbReference type="KEGG" id="mes:Meso_1100"/>
<evidence type="ECO:0000313" key="4">
    <source>
        <dbReference type="EMBL" id="ABG62497.1"/>
    </source>
</evidence>
<evidence type="ECO:0000256" key="3">
    <source>
        <dbReference type="SAM" id="SignalP"/>
    </source>
</evidence>
<reference evidence="4" key="1">
    <citation type="submission" date="2006-06" db="EMBL/GenBank/DDBJ databases">
        <title>Complete sequence of chromosome of Chelativorans sp. BNC1.</title>
        <authorList>
            <consortium name="US DOE Joint Genome Institute"/>
            <person name="Copeland A."/>
            <person name="Lucas S."/>
            <person name="Lapidus A."/>
            <person name="Barry K."/>
            <person name="Detter J.C."/>
            <person name="Glavina del Rio T."/>
            <person name="Hammon N."/>
            <person name="Israni S."/>
            <person name="Dalin E."/>
            <person name="Tice H."/>
            <person name="Pitluck S."/>
            <person name="Chertkov O."/>
            <person name="Brettin T."/>
            <person name="Bruce D."/>
            <person name="Han C."/>
            <person name="Tapia R."/>
            <person name="Gilna P."/>
            <person name="Schmutz J."/>
            <person name="Larimer F."/>
            <person name="Land M."/>
            <person name="Hauser L."/>
            <person name="Kyrpides N."/>
            <person name="Mikhailova N."/>
            <person name="Richardson P."/>
        </authorList>
    </citation>
    <scope>NUCLEOTIDE SEQUENCE</scope>
    <source>
        <strain evidence="4">BNC1</strain>
    </source>
</reference>
<protein>
    <submittedName>
        <fullName evidence="4">Uncharacterized protein</fullName>
    </submittedName>
</protein>
<feature type="signal peptide" evidence="3">
    <location>
        <begin position="1"/>
        <end position="21"/>
    </location>
</feature>
<evidence type="ECO:0000256" key="1">
    <source>
        <dbReference type="SAM" id="Coils"/>
    </source>
</evidence>
<gene>
    <name evidence="4" type="ordered locus">Meso_1100</name>
</gene>
<keyword evidence="3" id="KW-0732">Signal</keyword>
<dbReference type="eggNOG" id="ENOG502ZW3D">
    <property type="taxonomic scope" value="Bacteria"/>
</dbReference>
<feature type="coiled-coil region" evidence="1">
    <location>
        <begin position="108"/>
        <end position="139"/>
    </location>
</feature>
<feature type="chain" id="PRO_5004180344" evidence="3">
    <location>
        <begin position="22"/>
        <end position="172"/>
    </location>
</feature>
<dbReference type="AlphaFoldDB" id="Q11JC8"/>
<name>Q11JC8_CHESB</name>
<dbReference type="HOGENOM" id="CLU_1552538_0_0_5"/>
<proteinExistence type="predicted"/>
<dbReference type="EMBL" id="CP000390">
    <property type="protein sequence ID" value="ABG62497.1"/>
    <property type="molecule type" value="Genomic_DNA"/>
</dbReference>
<evidence type="ECO:0000256" key="2">
    <source>
        <dbReference type="SAM" id="MobiDB-lite"/>
    </source>
</evidence>
<sequence precursor="true">MKRLIALAAAGLLASTALAVAQNNSDSAPGASENAPGQMKSDGESARDLAPGQMKADGESARDYAPGQQVDEETTASIGDDQFASVLSLLRSGNSNLGEVSPDTRVSIVNLSDLNEEQRQELQSAISESQSSIDSLQQELESLGLSELDESDIDSVVAADLGANGELILYAQ</sequence>
<accession>Q11JC8</accession>
<keyword evidence="1" id="KW-0175">Coiled coil</keyword>